<organism evidence="2">
    <name type="scientific">Mytilinidion resinicola</name>
    <dbReference type="NCBI Taxonomy" id="574789"/>
    <lineage>
        <taxon>Eukaryota</taxon>
        <taxon>Fungi</taxon>
        <taxon>Dikarya</taxon>
        <taxon>Ascomycota</taxon>
        <taxon>Pezizomycotina</taxon>
        <taxon>Dothideomycetes</taxon>
        <taxon>Pleosporomycetidae</taxon>
        <taxon>Mytilinidiales</taxon>
        <taxon>Mytilinidiaceae</taxon>
        <taxon>Mytilinidion</taxon>
    </lineage>
</organism>
<feature type="compositionally biased region" description="Basic and acidic residues" evidence="1">
    <location>
        <begin position="216"/>
        <end position="233"/>
    </location>
</feature>
<name>A0A6A6Z9R4_9PEZI</name>
<feature type="compositionally biased region" description="Basic residues" evidence="1">
    <location>
        <begin position="36"/>
        <end position="54"/>
    </location>
</feature>
<reference evidence="4" key="2">
    <citation type="submission" date="2020-04" db="EMBL/GenBank/DDBJ databases">
        <authorList>
            <consortium name="NCBI Genome Project"/>
        </authorList>
    </citation>
    <scope>NUCLEOTIDE SEQUENCE</scope>
    <source>
        <strain evidence="4">CBS 304.34</strain>
    </source>
</reference>
<evidence type="ECO:0000313" key="4">
    <source>
        <dbReference type="RefSeq" id="XP_033584836.1"/>
    </source>
</evidence>
<feature type="compositionally biased region" description="Basic and acidic residues" evidence="1">
    <location>
        <begin position="265"/>
        <end position="291"/>
    </location>
</feature>
<evidence type="ECO:0000256" key="1">
    <source>
        <dbReference type="SAM" id="MobiDB-lite"/>
    </source>
</evidence>
<dbReference type="RefSeq" id="XP_033584836.1">
    <property type="nucleotide sequence ID" value="XM_033726433.1"/>
</dbReference>
<feature type="compositionally biased region" description="Basic and acidic residues" evidence="1">
    <location>
        <begin position="123"/>
        <end position="133"/>
    </location>
</feature>
<sequence>MSPHPRARMAKKAKSHLSSNRTPIGGLGQGKSTAAIRRKRRNQRRRYREKRHLRREAAEASPKVQESVEDTMIDAMEGMDIEEPRSAATPEHVGSDWLDQMAGTLSDVESETDLEEDWDALEAKARGATDAKEAGPSQARSERPGMFGRLMAEAAKARQLRSAKDSETESDFEARISLDVHEIMATSLYEARKLGTGPTRGSKGELAADGDADMADESKQEEEGNDSDDRTAPDAEIDMDAGQNIGTDSMVPLYDDSEMDAEENSDAKEDEAASKESPEQKGSIKDPKKPTELLDLPTELLGKVTEYAVGAGGIISLLRNEVEHSTGEGTCMSAKHGRGDSNISNYMALRLVNKRLKEVADKSMFVHALLEFEDLDMFNTVFDNMSEEIRNEIHAVVFYRVEGDSQALRENVKSLPNLRKICFAPPQVDASLFNPSDFFEQECRVYMQTVLISMMHPIIDLRRKHGKRNVELRFLANWRNEWEDYEEVGRRSKLLGQSEVEPLSSHDIQQMSWVLKEDFKQLIVMTERRDLEFDIEINESVIRDWVDENTETREYLAQHE</sequence>
<keyword evidence="3" id="KW-1185">Reference proteome</keyword>
<dbReference type="GeneID" id="54467326"/>
<dbReference type="OrthoDB" id="10509891at2759"/>
<feature type="region of interest" description="Disordered" evidence="1">
    <location>
        <begin position="1"/>
        <end position="70"/>
    </location>
</feature>
<proteinExistence type="predicted"/>
<feature type="region of interest" description="Disordered" evidence="1">
    <location>
        <begin position="123"/>
        <end position="149"/>
    </location>
</feature>
<protein>
    <submittedName>
        <fullName evidence="2 4">Uncharacterized protein</fullName>
    </submittedName>
</protein>
<feature type="region of interest" description="Disordered" evidence="1">
    <location>
        <begin position="194"/>
        <end position="291"/>
    </location>
</feature>
<reference evidence="4" key="3">
    <citation type="submission" date="2025-04" db="UniProtKB">
        <authorList>
            <consortium name="RefSeq"/>
        </authorList>
    </citation>
    <scope>IDENTIFICATION</scope>
    <source>
        <strain evidence="4">CBS 304.34</strain>
    </source>
</reference>
<feature type="compositionally biased region" description="Basic residues" evidence="1">
    <location>
        <begin position="1"/>
        <end position="15"/>
    </location>
</feature>
<reference evidence="2 4" key="1">
    <citation type="journal article" date="2020" name="Stud. Mycol.">
        <title>101 Dothideomycetes genomes: a test case for predicting lifestyles and emergence of pathogens.</title>
        <authorList>
            <person name="Haridas S."/>
            <person name="Albert R."/>
            <person name="Binder M."/>
            <person name="Bloem J."/>
            <person name="Labutti K."/>
            <person name="Salamov A."/>
            <person name="Andreopoulos B."/>
            <person name="Baker S."/>
            <person name="Barry K."/>
            <person name="Bills G."/>
            <person name="Bluhm B."/>
            <person name="Cannon C."/>
            <person name="Castanera R."/>
            <person name="Culley D."/>
            <person name="Daum C."/>
            <person name="Ezra D."/>
            <person name="Gonzalez J."/>
            <person name="Henrissat B."/>
            <person name="Kuo A."/>
            <person name="Liang C."/>
            <person name="Lipzen A."/>
            <person name="Lutzoni F."/>
            <person name="Magnuson J."/>
            <person name="Mondo S."/>
            <person name="Nolan M."/>
            <person name="Ohm R."/>
            <person name="Pangilinan J."/>
            <person name="Park H.-J."/>
            <person name="Ramirez L."/>
            <person name="Alfaro M."/>
            <person name="Sun H."/>
            <person name="Tritt A."/>
            <person name="Yoshinaga Y."/>
            <person name="Zwiers L.-H."/>
            <person name="Turgeon B."/>
            <person name="Goodwin S."/>
            <person name="Spatafora J."/>
            <person name="Crous P."/>
            <person name="Grigoriev I."/>
        </authorList>
    </citation>
    <scope>NUCLEOTIDE SEQUENCE</scope>
    <source>
        <strain evidence="2 4">CBS 304.34</strain>
    </source>
</reference>
<accession>A0A6A6Z9R4</accession>
<evidence type="ECO:0000313" key="3">
    <source>
        <dbReference type="Proteomes" id="UP000504636"/>
    </source>
</evidence>
<feature type="compositionally biased region" description="Acidic residues" evidence="1">
    <location>
        <begin position="255"/>
        <end position="264"/>
    </location>
</feature>
<dbReference type="AlphaFoldDB" id="A0A6A6Z9R4"/>
<dbReference type="Proteomes" id="UP000504636">
    <property type="component" value="Unplaced"/>
</dbReference>
<gene>
    <name evidence="2 4" type="ORF">BDZ99DRAFT_531112</name>
</gene>
<dbReference type="EMBL" id="MU003692">
    <property type="protein sequence ID" value="KAF2817872.1"/>
    <property type="molecule type" value="Genomic_DNA"/>
</dbReference>
<evidence type="ECO:0000313" key="2">
    <source>
        <dbReference type="EMBL" id="KAF2817872.1"/>
    </source>
</evidence>